<evidence type="ECO:0000313" key="13">
    <source>
        <dbReference type="EMBL" id="KAJ6633260.1"/>
    </source>
</evidence>
<keyword evidence="8" id="KW-1015">Disulfide bond</keyword>
<dbReference type="InterPro" id="IPR018114">
    <property type="entry name" value="TRYPSIN_HIS"/>
</dbReference>
<evidence type="ECO:0000256" key="11">
    <source>
        <dbReference type="SAM" id="SignalP"/>
    </source>
</evidence>
<dbReference type="PANTHER" id="PTHR24276">
    <property type="entry name" value="POLYSERASE-RELATED"/>
    <property type="match status" value="1"/>
</dbReference>
<dbReference type="Proteomes" id="UP001151699">
    <property type="component" value="Unassembled WGS sequence"/>
</dbReference>
<evidence type="ECO:0000256" key="1">
    <source>
        <dbReference type="ARBA" id="ARBA00004613"/>
    </source>
</evidence>
<evidence type="ECO:0000256" key="8">
    <source>
        <dbReference type="ARBA" id="ARBA00023157"/>
    </source>
</evidence>
<dbReference type="PRINTS" id="PR00722">
    <property type="entry name" value="CHYMOTRYPSIN"/>
</dbReference>
<dbReference type="InterPro" id="IPR001254">
    <property type="entry name" value="Trypsin_dom"/>
</dbReference>
<evidence type="ECO:0000256" key="3">
    <source>
        <dbReference type="ARBA" id="ARBA00022670"/>
    </source>
</evidence>
<dbReference type="InterPro" id="IPR043504">
    <property type="entry name" value="Peptidase_S1_PA_chymotrypsin"/>
</dbReference>
<comment type="similarity">
    <text evidence="9">Belongs to the peptidase S1 family. CLIP subfamily.</text>
</comment>
<dbReference type="PROSITE" id="PS50240">
    <property type="entry name" value="TRYPSIN_DOM"/>
    <property type="match status" value="1"/>
</dbReference>
<gene>
    <name evidence="13" type="ORF">Bhyg_15594</name>
</gene>
<comment type="subcellular location">
    <subcellularLocation>
        <location evidence="1">Secreted</location>
    </subcellularLocation>
</comment>
<dbReference type="OrthoDB" id="10059102at2759"/>
<evidence type="ECO:0000256" key="4">
    <source>
        <dbReference type="ARBA" id="ARBA00022729"/>
    </source>
</evidence>
<accession>A0A9Q0ML43</accession>
<dbReference type="PANTHER" id="PTHR24276:SF91">
    <property type="entry name" value="AT26814P-RELATED"/>
    <property type="match status" value="1"/>
</dbReference>
<dbReference type="InterPro" id="IPR001314">
    <property type="entry name" value="Peptidase_S1A"/>
</dbReference>
<dbReference type="PROSITE" id="PS00134">
    <property type="entry name" value="TRYPSIN_HIS"/>
    <property type="match status" value="1"/>
</dbReference>
<sequence length="263" mass="27308">MSALLQRRIMNLLVFFALFASVFGQEHGGMVPLNSNVGLIVGGEETTIERFPWIVSMQRLGAHFCGGSIISATRILSAAHCTVGIPATSISIRAGSTNNQVGGQFIGVSQVHNHPQYNPATINNDICVVVISTPLNLEPAGVAIVALPIQGAGVPVGAMADVAGWGATCEGCAPTNILRFVTVPVLSNAECNAMYGGLITAGMICAGFPEGGRDACQMDSGGPLTHNNLLIGVVSWGVGCARPNAPGVYARVSHFRTWINGLL</sequence>
<keyword evidence="14" id="KW-1185">Reference proteome</keyword>
<feature type="domain" description="Peptidase S1" evidence="12">
    <location>
        <begin position="40"/>
        <end position="263"/>
    </location>
</feature>
<evidence type="ECO:0000313" key="14">
    <source>
        <dbReference type="Proteomes" id="UP001151699"/>
    </source>
</evidence>
<evidence type="ECO:0000256" key="2">
    <source>
        <dbReference type="ARBA" id="ARBA00022525"/>
    </source>
</evidence>
<evidence type="ECO:0000256" key="9">
    <source>
        <dbReference type="ARBA" id="ARBA00024195"/>
    </source>
</evidence>
<keyword evidence="5" id="KW-0378">Hydrolase</keyword>
<name>A0A9Q0ML43_9DIPT</name>
<dbReference type="EMBL" id="WJQU01002129">
    <property type="protein sequence ID" value="KAJ6633260.1"/>
    <property type="molecule type" value="Genomic_DNA"/>
</dbReference>
<keyword evidence="2" id="KW-0964">Secreted</keyword>
<keyword evidence="7" id="KW-0865">Zymogen</keyword>
<dbReference type="AlphaFoldDB" id="A0A9Q0ML43"/>
<dbReference type="EC" id="3.4.21.4" evidence="10"/>
<dbReference type="GO" id="GO:0004252">
    <property type="term" value="F:serine-type endopeptidase activity"/>
    <property type="evidence" value="ECO:0007669"/>
    <property type="project" value="UniProtKB-EC"/>
</dbReference>
<dbReference type="InterPro" id="IPR009003">
    <property type="entry name" value="Peptidase_S1_PA"/>
</dbReference>
<protein>
    <recommendedName>
        <fullName evidence="10">trypsin</fullName>
        <ecNumber evidence="10">3.4.21.4</ecNumber>
    </recommendedName>
</protein>
<dbReference type="CDD" id="cd00190">
    <property type="entry name" value="Tryp_SPc"/>
    <property type="match status" value="1"/>
</dbReference>
<dbReference type="Pfam" id="PF00089">
    <property type="entry name" value="Trypsin"/>
    <property type="match status" value="1"/>
</dbReference>
<dbReference type="FunFam" id="2.40.10.10:FF:000077">
    <property type="entry name" value="Predicted protein"/>
    <property type="match status" value="1"/>
</dbReference>
<organism evidence="13 14">
    <name type="scientific">Pseudolycoriella hygida</name>
    <dbReference type="NCBI Taxonomy" id="35572"/>
    <lineage>
        <taxon>Eukaryota</taxon>
        <taxon>Metazoa</taxon>
        <taxon>Ecdysozoa</taxon>
        <taxon>Arthropoda</taxon>
        <taxon>Hexapoda</taxon>
        <taxon>Insecta</taxon>
        <taxon>Pterygota</taxon>
        <taxon>Neoptera</taxon>
        <taxon>Endopterygota</taxon>
        <taxon>Diptera</taxon>
        <taxon>Nematocera</taxon>
        <taxon>Sciaroidea</taxon>
        <taxon>Sciaridae</taxon>
        <taxon>Pseudolycoriella</taxon>
    </lineage>
</organism>
<dbReference type="Gene3D" id="2.40.10.10">
    <property type="entry name" value="Trypsin-like serine proteases"/>
    <property type="match status" value="1"/>
</dbReference>
<comment type="caution">
    <text evidence="13">The sequence shown here is derived from an EMBL/GenBank/DDBJ whole genome shotgun (WGS) entry which is preliminary data.</text>
</comment>
<evidence type="ECO:0000256" key="6">
    <source>
        <dbReference type="ARBA" id="ARBA00022825"/>
    </source>
</evidence>
<reference evidence="13" key="1">
    <citation type="submission" date="2022-07" db="EMBL/GenBank/DDBJ databases">
        <authorList>
            <person name="Trinca V."/>
            <person name="Uliana J.V.C."/>
            <person name="Torres T.T."/>
            <person name="Ward R.J."/>
            <person name="Monesi N."/>
        </authorList>
    </citation>
    <scope>NUCLEOTIDE SEQUENCE</scope>
    <source>
        <strain evidence="13">HSMRA1968</strain>
        <tissue evidence="13">Whole embryos</tissue>
    </source>
</reference>
<dbReference type="GO" id="GO:0005576">
    <property type="term" value="C:extracellular region"/>
    <property type="evidence" value="ECO:0007669"/>
    <property type="project" value="UniProtKB-SubCell"/>
</dbReference>
<keyword evidence="4 11" id="KW-0732">Signal</keyword>
<evidence type="ECO:0000259" key="12">
    <source>
        <dbReference type="PROSITE" id="PS50240"/>
    </source>
</evidence>
<feature type="chain" id="PRO_5040425951" description="trypsin" evidence="11">
    <location>
        <begin position="25"/>
        <end position="263"/>
    </location>
</feature>
<feature type="signal peptide" evidence="11">
    <location>
        <begin position="1"/>
        <end position="24"/>
    </location>
</feature>
<proteinExistence type="inferred from homology"/>
<dbReference type="SMART" id="SM00020">
    <property type="entry name" value="Tryp_SPc"/>
    <property type="match status" value="1"/>
</dbReference>
<evidence type="ECO:0000256" key="10">
    <source>
        <dbReference type="ARBA" id="ARBA00038868"/>
    </source>
</evidence>
<dbReference type="InterPro" id="IPR050430">
    <property type="entry name" value="Peptidase_S1"/>
</dbReference>
<evidence type="ECO:0000256" key="5">
    <source>
        <dbReference type="ARBA" id="ARBA00022801"/>
    </source>
</evidence>
<evidence type="ECO:0000256" key="7">
    <source>
        <dbReference type="ARBA" id="ARBA00023145"/>
    </source>
</evidence>
<dbReference type="GO" id="GO:0006508">
    <property type="term" value="P:proteolysis"/>
    <property type="evidence" value="ECO:0007669"/>
    <property type="project" value="UniProtKB-KW"/>
</dbReference>
<keyword evidence="6" id="KW-0720">Serine protease</keyword>
<dbReference type="SUPFAM" id="SSF50494">
    <property type="entry name" value="Trypsin-like serine proteases"/>
    <property type="match status" value="1"/>
</dbReference>
<keyword evidence="3" id="KW-0645">Protease</keyword>